<dbReference type="InterPro" id="IPR029058">
    <property type="entry name" value="AB_hydrolase_fold"/>
</dbReference>
<comment type="similarity">
    <text evidence="2">Belongs to the AB hydrolase superfamily. Lipase family.</text>
</comment>
<evidence type="ECO:0000256" key="2">
    <source>
        <dbReference type="PIRNR" id="PIRNR029171"/>
    </source>
</evidence>
<comment type="caution">
    <text evidence="4">The sequence shown here is derived from an EMBL/GenBank/DDBJ whole genome shotgun (WGS) entry which is preliminary data.</text>
</comment>
<evidence type="ECO:0000313" key="4">
    <source>
        <dbReference type="EMBL" id="KAG2181388.1"/>
    </source>
</evidence>
<dbReference type="Proteomes" id="UP000654370">
    <property type="component" value="Unassembled WGS sequence"/>
</dbReference>
<evidence type="ECO:0000256" key="3">
    <source>
        <dbReference type="SAM" id="MobiDB-lite"/>
    </source>
</evidence>
<dbReference type="Gene3D" id="1.10.260.130">
    <property type="match status" value="1"/>
</dbReference>
<feature type="region of interest" description="Disordered" evidence="3">
    <location>
        <begin position="29"/>
        <end position="55"/>
    </location>
</feature>
<dbReference type="EMBL" id="JAEPQZ010000005">
    <property type="protein sequence ID" value="KAG2181388.1"/>
    <property type="molecule type" value="Genomic_DNA"/>
</dbReference>
<dbReference type="OrthoDB" id="2373480at2759"/>
<evidence type="ECO:0000256" key="1">
    <source>
        <dbReference type="ARBA" id="ARBA00022801"/>
    </source>
</evidence>
<reference evidence="4" key="1">
    <citation type="submission" date="2020-12" db="EMBL/GenBank/DDBJ databases">
        <title>Metabolic potential, ecology and presence of endohyphal bacteria is reflected in genomic diversity of Mucoromycotina.</title>
        <authorList>
            <person name="Muszewska A."/>
            <person name="Okrasinska A."/>
            <person name="Steczkiewicz K."/>
            <person name="Drgas O."/>
            <person name="Orlowska M."/>
            <person name="Perlinska-Lenart U."/>
            <person name="Aleksandrzak-Piekarczyk T."/>
            <person name="Szatraj K."/>
            <person name="Zielenkiewicz U."/>
            <person name="Pilsyk S."/>
            <person name="Malc E."/>
            <person name="Mieczkowski P."/>
            <person name="Kruszewska J.S."/>
            <person name="Biernat P."/>
            <person name="Pawlowska J."/>
        </authorList>
    </citation>
    <scope>NUCLEOTIDE SEQUENCE</scope>
    <source>
        <strain evidence="4">WA0000067209</strain>
    </source>
</reference>
<proteinExistence type="inferred from homology"/>
<sequence>MHTLSFGRIVYALTFVTVLLSAAGSAKAVPVRRSEPPPQDDPFYTPPSGFQSSAPGTILKTRVMPSPLVGLSSFTENVAGAWQFLYRTTDALGNAIATVTTLIEPHNADPTKLLQYQIAEDSASQQCAPSYELQSNGSGTASVLDVLMMDAALNRGWYVATADYEGPNSVFTCGLTSGQGVLDSIRAVLSSTSTSGLKSSAGVVMWGYSGGALATGWAAELQPTYAPDLKLLGAAMGGTPADVNATVNAVNGGLFAGLIPAGILGLAQQYPDLNTYIQSQLIPSKAAAFNNASKQCAAADLQQFANQNIFSYFSNPNVMNAPVAIQAINASHMGSYQPKIPLWMYHAVHDEVVPFAPALAVVKKYCSEGSTITFTQDEISDHIILAITGAADAFNWLVARLNGTAVTPGCTTRTTATSILDSGALVTFGSIIFNGLQSLLGRPVGPTSIS</sequence>
<name>A0A8H7UIU4_MORIS</name>
<evidence type="ECO:0000313" key="5">
    <source>
        <dbReference type="Proteomes" id="UP000654370"/>
    </source>
</evidence>
<dbReference type="Gene3D" id="3.40.50.1820">
    <property type="entry name" value="alpha/beta hydrolase"/>
    <property type="match status" value="1"/>
</dbReference>
<gene>
    <name evidence="4" type="ORF">INT43_008971</name>
</gene>
<feature type="chain" id="PRO_5034432825" description="Triacylglycerol lipase" evidence="2">
    <location>
        <begin position="29"/>
        <end position="450"/>
    </location>
</feature>
<feature type="signal peptide" evidence="2">
    <location>
        <begin position="1"/>
        <end position="28"/>
    </location>
</feature>
<keyword evidence="2" id="KW-0732">Signal</keyword>
<protein>
    <recommendedName>
        <fullName evidence="6">Triacylglycerol lipase</fullName>
    </recommendedName>
</protein>
<dbReference type="PIRSF" id="PIRSF029171">
    <property type="entry name" value="Esterase_LipA"/>
    <property type="match status" value="1"/>
</dbReference>
<dbReference type="GO" id="GO:0016042">
    <property type="term" value="P:lipid catabolic process"/>
    <property type="evidence" value="ECO:0007669"/>
    <property type="project" value="UniProtKB-UniRule"/>
</dbReference>
<dbReference type="SUPFAM" id="SSF53474">
    <property type="entry name" value="alpha/beta-Hydrolases"/>
    <property type="match status" value="1"/>
</dbReference>
<dbReference type="PANTHER" id="PTHR34853:SF5">
    <property type="entry name" value="LIP-DOMAIN-CONTAINING PROTEIN-RELATED"/>
    <property type="match status" value="1"/>
</dbReference>
<dbReference type="GO" id="GO:0004806">
    <property type="term" value="F:triacylglycerol lipase activity"/>
    <property type="evidence" value="ECO:0007669"/>
    <property type="project" value="UniProtKB-UniRule"/>
</dbReference>
<keyword evidence="5" id="KW-1185">Reference proteome</keyword>
<keyword evidence="1" id="KW-0378">Hydrolase</keyword>
<dbReference type="Pfam" id="PF03583">
    <property type="entry name" value="LIP"/>
    <property type="match status" value="1"/>
</dbReference>
<dbReference type="PANTHER" id="PTHR34853">
    <property type="match status" value="1"/>
</dbReference>
<accession>A0A8H7UIU4</accession>
<organism evidence="4 5">
    <name type="scientific">Mortierella isabellina</name>
    <name type="common">Filamentous fungus</name>
    <name type="synonym">Umbelopsis isabellina</name>
    <dbReference type="NCBI Taxonomy" id="91625"/>
    <lineage>
        <taxon>Eukaryota</taxon>
        <taxon>Fungi</taxon>
        <taxon>Fungi incertae sedis</taxon>
        <taxon>Mucoromycota</taxon>
        <taxon>Mucoromycotina</taxon>
        <taxon>Umbelopsidomycetes</taxon>
        <taxon>Umbelopsidales</taxon>
        <taxon>Umbelopsidaceae</taxon>
        <taxon>Umbelopsis</taxon>
    </lineage>
</organism>
<dbReference type="AlphaFoldDB" id="A0A8H7UIU4"/>
<evidence type="ECO:0008006" key="6">
    <source>
        <dbReference type="Google" id="ProtNLM"/>
    </source>
</evidence>
<dbReference type="InterPro" id="IPR005152">
    <property type="entry name" value="Lipase_secreted"/>
</dbReference>